<dbReference type="FunCoup" id="A0A068U306">
    <property type="interactions" value="1122"/>
</dbReference>
<dbReference type="PhylomeDB" id="A0A068U306"/>
<organism evidence="4 5">
    <name type="scientific">Coffea canephora</name>
    <name type="common">Robusta coffee</name>
    <dbReference type="NCBI Taxonomy" id="49390"/>
    <lineage>
        <taxon>Eukaryota</taxon>
        <taxon>Viridiplantae</taxon>
        <taxon>Streptophyta</taxon>
        <taxon>Embryophyta</taxon>
        <taxon>Tracheophyta</taxon>
        <taxon>Spermatophyta</taxon>
        <taxon>Magnoliopsida</taxon>
        <taxon>eudicotyledons</taxon>
        <taxon>Gunneridae</taxon>
        <taxon>Pentapetalae</taxon>
        <taxon>asterids</taxon>
        <taxon>lamiids</taxon>
        <taxon>Gentianales</taxon>
        <taxon>Rubiaceae</taxon>
        <taxon>Ixoroideae</taxon>
        <taxon>Gardenieae complex</taxon>
        <taxon>Bertiereae - Coffeeae clade</taxon>
        <taxon>Coffeeae</taxon>
        <taxon>Coffea</taxon>
    </lineage>
</organism>
<dbReference type="GO" id="GO:0006334">
    <property type="term" value="P:nucleosome assembly"/>
    <property type="evidence" value="ECO:0007669"/>
    <property type="project" value="TreeGrafter"/>
</dbReference>
<proteinExistence type="inferred from homology"/>
<evidence type="ECO:0000313" key="4">
    <source>
        <dbReference type="EMBL" id="CDP02667.1"/>
    </source>
</evidence>
<evidence type="ECO:0000256" key="1">
    <source>
        <dbReference type="ARBA" id="ARBA00006461"/>
    </source>
</evidence>
<feature type="compositionally biased region" description="Low complexity" evidence="3">
    <location>
        <begin position="304"/>
        <end position="318"/>
    </location>
</feature>
<evidence type="ECO:0000313" key="5">
    <source>
        <dbReference type="Proteomes" id="UP000295252"/>
    </source>
</evidence>
<keyword evidence="5" id="KW-1185">Reference proteome</keyword>
<sequence>MRAHDRYDEYEDLDEYEEDGDEQEEKDSGEDEYEEEDDPKPAKEVLNYLELRQRLKEEKRKKLKKELGTANGSSREKKNVISKDVISKDTYGSFFGPSQPVIAQRVIEESKSLLENPDLAARVIKFNQSGNKSSGSASSVSKSQAGAGPRAKVTNGLQKKVEMLKNTRDYSFLLADDSELPVPKKVPHSISAQKPEARSAQLSERSRDSLSINGQKVSSSREDKKPTAAINRMQPKVGSEKFGSRDKLVRPSVESGKHLSGKNGVLADHRKQPSISNGIGPGRPVVSKSVPTKPNSNGSGPGRPLVSKSVPPKPSVSTSDKKASVPVARTSAPGIHKPNPSKVQTSVSKQSSARKEEHQAPGKPKILPKQPIPPLKPKQVLRPAPKPSARDASRGEWPRKRPARHNEDDEDDPETALRMIRNMFGYNPSRYEDVDDDSDMEANFDDIQREEKRSARIARQEDEEELRKIEEEERRERLRKEAKKRKLSHR</sequence>
<dbReference type="InParanoid" id="A0A068U306"/>
<dbReference type="OrthoDB" id="6259853at2759"/>
<feature type="compositionally biased region" description="Basic and acidic residues" evidence="3">
    <location>
        <begin position="238"/>
        <end position="249"/>
    </location>
</feature>
<name>A0A068U306_COFCA</name>
<dbReference type="GO" id="GO:0006360">
    <property type="term" value="P:transcription by RNA polymerase I"/>
    <property type="evidence" value="ECO:0007669"/>
    <property type="project" value="TreeGrafter"/>
</dbReference>
<feature type="compositionally biased region" description="Acidic residues" evidence="3">
    <location>
        <begin position="433"/>
        <end position="444"/>
    </location>
</feature>
<accession>A0A068U306</accession>
<evidence type="ECO:0000256" key="3">
    <source>
        <dbReference type="SAM" id="MobiDB-lite"/>
    </source>
</evidence>
<feature type="region of interest" description="Disordered" evidence="3">
    <location>
        <begin position="1"/>
        <end position="45"/>
    </location>
</feature>
<gene>
    <name evidence="4" type="ORF">GSCOC_T00040132001</name>
</gene>
<dbReference type="InterPro" id="IPR013256">
    <property type="entry name" value="Chromatin_SPT2"/>
</dbReference>
<dbReference type="GO" id="GO:0042393">
    <property type="term" value="F:histone binding"/>
    <property type="evidence" value="ECO:0007669"/>
    <property type="project" value="TreeGrafter"/>
</dbReference>
<feature type="region of interest" description="Disordered" evidence="3">
    <location>
        <begin position="127"/>
        <end position="160"/>
    </location>
</feature>
<dbReference type="Proteomes" id="UP000295252">
    <property type="component" value="Chromosome IX"/>
</dbReference>
<dbReference type="AlphaFoldDB" id="A0A068U306"/>
<evidence type="ECO:0000256" key="2">
    <source>
        <dbReference type="ARBA" id="ARBA00023054"/>
    </source>
</evidence>
<dbReference type="OMA" id="ATNGYHR"/>
<protein>
    <recommendedName>
        <fullName evidence="6">Protein SPT2 homolog</fullName>
    </recommendedName>
</protein>
<dbReference type="Gramene" id="CDP02667">
    <property type="protein sequence ID" value="CDP02667"/>
    <property type="gene ID" value="GSCOC_T00040132001"/>
</dbReference>
<feature type="compositionally biased region" description="Polar residues" evidence="3">
    <location>
        <begin position="289"/>
        <end position="298"/>
    </location>
</feature>
<dbReference type="EMBL" id="HG739092">
    <property type="protein sequence ID" value="CDP02667.1"/>
    <property type="molecule type" value="Genomic_DNA"/>
</dbReference>
<feature type="region of interest" description="Disordered" evidence="3">
    <location>
        <begin position="59"/>
        <end position="82"/>
    </location>
</feature>
<reference evidence="5" key="1">
    <citation type="journal article" date="2014" name="Science">
        <title>The coffee genome provides insight into the convergent evolution of caffeine biosynthesis.</title>
        <authorList>
            <person name="Denoeud F."/>
            <person name="Carretero-Paulet L."/>
            <person name="Dereeper A."/>
            <person name="Droc G."/>
            <person name="Guyot R."/>
            <person name="Pietrella M."/>
            <person name="Zheng C."/>
            <person name="Alberti A."/>
            <person name="Anthony F."/>
            <person name="Aprea G."/>
            <person name="Aury J.M."/>
            <person name="Bento P."/>
            <person name="Bernard M."/>
            <person name="Bocs S."/>
            <person name="Campa C."/>
            <person name="Cenci A."/>
            <person name="Combes M.C."/>
            <person name="Crouzillat D."/>
            <person name="Da Silva C."/>
            <person name="Daddiego L."/>
            <person name="De Bellis F."/>
            <person name="Dussert S."/>
            <person name="Garsmeur O."/>
            <person name="Gayraud T."/>
            <person name="Guignon V."/>
            <person name="Jahn K."/>
            <person name="Jamilloux V."/>
            <person name="Joet T."/>
            <person name="Labadie K."/>
            <person name="Lan T."/>
            <person name="Leclercq J."/>
            <person name="Lepelley M."/>
            <person name="Leroy T."/>
            <person name="Li L.T."/>
            <person name="Librado P."/>
            <person name="Lopez L."/>
            <person name="Munoz A."/>
            <person name="Noel B."/>
            <person name="Pallavicini A."/>
            <person name="Perrotta G."/>
            <person name="Poncet V."/>
            <person name="Pot D."/>
            <person name="Priyono X."/>
            <person name="Rigoreau M."/>
            <person name="Rouard M."/>
            <person name="Rozas J."/>
            <person name="Tranchant-Dubreuil C."/>
            <person name="VanBuren R."/>
            <person name="Zhang Q."/>
            <person name="Andrade A.C."/>
            <person name="Argout X."/>
            <person name="Bertrand B."/>
            <person name="de Kochko A."/>
            <person name="Graziosi G."/>
            <person name="Henry R.J."/>
            <person name="Jayarama X."/>
            <person name="Ming R."/>
            <person name="Nagai C."/>
            <person name="Rounsley S."/>
            <person name="Sankoff D."/>
            <person name="Giuliano G."/>
            <person name="Albert V.A."/>
            <person name="Wincker P."/>
            <person name="Lashermes P."/>
        </authorList>
    </citation>
    <scope>NUCLEOTIDE SEQUENCE [LARGE SCALE GENOMIC DNA]</scope>
    <source>
        <strain evidence="5">cv. DH200-94</strain>
    </source>
</reference>
<feature type="compositionally biased region" description="Low complexity" evidence="3">
    <location>
        <begin position="341"/>
        <end position="351"/>
    </location>
</feature>
<feature type="compositionally biased region" description="Low complexity" evidence="3">
    <location>
        <begin position="127"/>
        <end position="148"/>
    </location>
</feature>
<dbReference type="Pfam" id="PF08243">
    <property type="entry name" value="SPT2"/>
    <property type="match status" value="1"/>
</dbReference>
<feature type="region of interest" description="Disordered" evidence="3">
    <location>
        <begin position="176"/>
        <end position="490"/>
    </location>
</feature>
<evidence type="ECO:0008006" key="6">
    <source>
        <dbReference type="Google" id="ProtNLM"/>
    </source>
</evidence>
<dbReference type="PANTHER" id="PTHR22691">
    <property type="entry name" value="YEAST SPT2-RELATED"/>
    <property type="match status" value="1"/>
</dbReference>
<keyword evidence="2" id="KW-0175">Coiled coil</keyword>
<feature type="compositionally biased region" description="Polar residues" evidence="3">
    <location>
        <begin position="209"/>
        <end position="218"/>
    </location>
</feature>
<dbReference type="GO" id="GO:0003677">
    <property type="term" value="F:DNA binding"/>
    <property type="evidence" value="ECO:0007669"/>
    <property type="project" value="TreeGrafter"/>
</dbReference>
<feature type="compositionally biased region" description="Basic and acidic residues" evidence="3">
    <location>
        <begin position="388"/>
        <end position="407"/>
    </location>
</feature>
<feature type="compositionally biased region" description="Basic and acidic residues" evidence="3">
    <location>
        <begin position="446"/>
        <end position="479"/>
    </location>
</feature>
<feature type="compositionally biased region" description="Acidic residues" evidence="3">
    <location>
        <begin position="8"/>
        <end position="38"/>
    </location>
</feature>
<dbReference type="STRING" id="49390.A0A068U306"/>
<comment type="similarity">
    <text evidence="1">Belongs to the SPT2 family.</text>
</comment>
<dbReference type="GO" id="GO:0005730">
    <property type="term" value="C:nucleolus"/>
    <property type="evidence" value="ECO:0007669"/>
    <property type="project" value="TreeGrafter"/>
</dbReference>
<dbReference type="SMART" id="SM00784">
    <property type="entry name" value="SPT2"/>
    <property type="match status" value="1"/>
</dbReference>
<feature type="compositionally biased region" description="Basic residues" evidence="3">
    <location>
        <begin position="480"/>
        <end position="490"/>
    </location>
</feature>
<dbReference type="PANTHER" id="PTHR22691:SF8">
    <property type="entry name" value="PROTEIN SPT2 HOMOLOG"/>
    <property type="match status" value="1"/>
</dbReference>